<dbReference type="AlphaFoldDB" id="A0A7G7BF89"/>
<gene>
    <name evidence="3" type="ORF">F0344_04765</name>
</gene>
<accession>A0A7G7BF89</accession>
<keyword evidence="2" id="KW-0472">Membrane</keyword>
<evidence type="ECO:0000256" key="2">
    <source>
        <dbReference type="SAM" id="Phobius"/>
    </source>
</evidence>
<keyword evidence="1" id="KW-0175">Coiled coil</keyword>
<evidence type="ECO:0000256" key="1">
    <source>
        <dbReference type="SAM" id="Coils"/>
    </source>
</evidence>
<dbReference type="Proteomes" id="UP000515307">
    <property type="component" value="Chromosome"/>
</dbReference>
<keyword evidence="2" id="KW-1133">Transmembrane helix</keyword>
<feature type="coiled-coil region" evidence="1">
    <location>
        <begin position="45"/>
        <end position="93"/>
    </location>
</feature>
<dbReference type="EMBL" id="CP045702">
    <property type="protein sequence ID" value="QNE74004.1"/>
    <property type="molecule type" value="Genomic_DNA"/>
</dbReference>
<reference evidence="4" key="1">
    <citation type="submission" date="2019-10" db="EMBL/GenBank/DDBJ databases">
        <title>Antimicrobial potential of Antarctic Bacteria.</title>
        <authorList>
            <person name="Benaud N."/>
            <person name="Edwards R.J."/>
            <person name="Ferrari B.C."/>
        </authorList>
    </citation>
    <scope>NUCLEOTIDE SEQUENCE [LARGE SCALE GENOMIC DNA]</scope>
    <source>
        <strain evidence="4">NBSH44</strain>
    </source>
</reference>
<evidence type="ECO:0000313" key="3">
    <source>
        <dbReference type="EMBL" id="QNE74004.1"/>
    </source>
</evidence>
<protein>
    <submittedName>
        <fullName evidence="3">Uncharacterized protein</fullName>
    </submittedName>
</protein>
<sequence length="106" mass="11660">MVTDIVGTAEVVGGACLFLLLVYRQVRTGARDAWREVAESQTALAETQTARAEALDAQVKTLIAEVRSLRLENEALRIEVASLRRENSELREHIDNLIGGPRGDSE</sequence>
<name>A0A7G7BF89_9ACTN</name>
<keyword evidence="4" id="KW-1185">Reference proteome</keyword>
<organism evidence="3 4">
    <name type="scientific">Streptomyces finlayi</name>
    <dbReference type="NCBI Taxonomy" id="67296"/>
    <lineage>
        <taxon>Bacteria</taxon>
        <taxon>Bacillati</taxon>
        <taxon>Actinomycetota</taxon>
        <taxon>Actinomycetes</taxon>
        <taxon>Kitasatosporales</taxon>
        <taxon>Streptomycetaceae</taxon>
        <taxon>Streptomyces</taxon>
    </lineage>
</organism>
<proteinExistence type="predicted"/>
<evidence type="ECO:0000313" key="4">
    <source>
        <dbReference type="Proteomes" id="UP000515307"/>
    </source>
</evidence>
<keyword evidence="2" id="KW-0812">Transmembrane</keyword>
<dbReference type="KEGG" id="sfiy:F0344_04765"/>
<feature type="transmembrane region" description="Helical" evidence="2">
    <location>
        <begin position="6"/>
        <end position="23"/>
    </location>
</feature>